<evidence type="ECO:0000256" key="8">
    <source>
        <dbReference type="ARBA" id="ARBA00022723"/>
    </source>
</evidence>
<name>B1I1N2_DESAP</name>
<comment type="cofactor">
    <cofactor evidence="2">
        <name>Mg(2+)</name>
        <dbReference type="ChEBI" id="CHEBI:18420"/>
    </cofactor>
</comment>
<evidence type="ECO:0000313" key="14">
    <source>
        <dbReference type="EMBL" id="ACA58663.1"/>
    </source>
</evidence>
<evidence type="ECO:0000259" key="13">
    <source>
        <dbReference type="PROSITE" id="PS50972"/>
    </source>
</evidence>
<comment type="function">
    <text evidence="12">Catalyzes the condensation of para-aminobenzoate (pABA) with 6-hydroxymethyl-7,8-dihydropterin diphosphate (DHPt-PP) to form 7,8-dihydropteroate (H2Pte), the immediate precursor of folate derivatives.</text>
</comment>
<dbReference type="Proteomes" id="UP000008544">
    <property type="component" value="Chromosome"/>
</dbReference>
<keyword evidence="8" id="KW-0479">Metal-binding</keyword>
<dbReference type="EMBL" id="CP000860">
    <property type="protein sequence ID" value="ACA58663.1"/>
    <property type="molecule type" value="Genomic_DNA"/>
</dbReference>
<evidence type="ECO:0000256" key="3">
    <source>
        <dbReference type="ARBA" id="ARBA00004763"/>
    </source>
</evidence>
<dbReference type="PANTHER" id="PTHR20941:SF1">
    <property type="entry name" value="FOLIC ACID SYNTHESIS PROTEIN FOL1"/>
    <property type="match status" value="1"/>
</dbReference>
<dbReference type="KEGG" id="dau:Daud_0095"/>
<sequence length="396" mass="42411">MTHRVWVLEVNSLGEAKSAVAGVGADKTGCALMAPKAVHRVLRITGLTPVQANIIKQEMLACGGEAAVARGTINHSVAETDALLMGTSKQFGAFLKKLRMQPFGLAALADKIERVLDNYETKPRGLDCRGKSLPLGERTLVMGILNVTPDSFSDGGAYLDPEAALERAREMAGHGADLIDLGGESTRPGAEPVGVEEELSRVMAVLPRLTRELDIPVSVDTSKTPVARAALEAGAHLVNDQWALADEGMAELVARYRVPVVLMHNQRGTEYRDLVGDITAYFEERLEKAKRAGIAPGQIILDPGFGFGKTPVQNLTVLRRLREFTGLGFPLLIGTSRKSTIGKVLDLPVGERLEGTAATVAVGICRGADIVRVHDVREMVRVARMTDAIVRGGGDQ</sequence>
<dbReference type="STRING" id="477974.Daud_0095"/>
<keyword evidence="7 14" id="KW-0808">Transferase</keyword>
<dbReference type="InterPro" id="IPR006390">
    <property type="entry name" value="DHP_synth_dom"/>
</dbReference>
<dbReference type="PANTHER" id="PTHR20941">
    <property type="entry name" value="FOLATE SYNTHESIS PROTEINS"/>
    <property type="match status" value="1"/>
</dbReference>
<dbReference type="InterPro" id="IPR045031">
    <property type="entry name" value="DHP_synth-like"/>
</dbReference>
<dbReference type="Gene3D" id="3.20.20.20">
    <property type="entry name" value="Dihydropteroate synthase-like"/>
    <property type="match status" value="1"/>
</dbReference>
<comment type="catalytic activity">
    <reaction evidence="1">
        <text>(7,8-dihydropterin-6-yl)methyl diphosphate + 4-aminobenzoate = 7,8-dihydropteroate + diphosphate</text>
        <dbReference type="Rhea" id="RHEA:19949"/>
        <dbReference type="ChEBI" id="CHEBI:17836"/>
        <dbReference type="ChEBI" id="CHEBI:17839"/>
        <dbReference type="ChEBI" id="CHEBI:33019"/>
        <dbReference type="ChEBI" id="CHEBI:72950"/>
        <dbReference type="EC" id="2.5.1.15"/>
    </reaction>
</comment>
<evidence type="ECO:0000313" key="15">
    <source>
        <dbReference type="Proteomes" id="UP000008544"/>
    </source>
</evidence>
<dbReference type="FunFam" id="3.20.20.20:FF:000006">
    <property type="entry name" value="Dihydropteroate synthase"/>
    <property type="match status" value="1"/>
</dbReference>
<keyword evidence="9" id="KW-0460">Magnesium</keyword>
<dbReference type="OrthoDB" id="9811744at2"/>
<dbReference type="GO" id="GO:0004156">
    <property type="term" value="F:dihydropteroate synthase activity"/>
    <property type="evidence" value="ECO:0007669"/>
    <property type="project" value="UniProtKB-EC"/>
</dbReference>
<keyword evidence="15" id="KW-1185">Reference proteome</keyword>
<dbReference type="SUPFAM" id="SSF51717">
    <property type="entry name" value="Dihydropteroate synthetase-like"/>
    <property type="match status" value="1"/>
</dbReference>
<dbReference type="RefSeq" id="WP_012301257.1">
    <property type="nucleotide sequence ID" value="NC_010424.1"/>
</dbReference>
<dbReference type="GO" id="GO:0046654">
    <property type="term" value="P:tetrahydrofolate biosynthetic process"/>
    <property type="evidence" value="ECO:0007669"/>
    <property type="project" value="UniProtKB-UniPathway"/>
</dbReference>
<dbReference type="GO" id="GO:0046872">
    <property type="term" value="F:metal ion binding"/>
    <property type="evidence" value="ECO:0007669"/>
    <property type="project" value="UniProtKB-KW"/>
</dbReference>
<evidence type="ECO:0000256" key="9">
    <source>
        <dbReference type="ARBA" id="ARBA00022842"/>
    </source>
</evidence>
<evidence type="ECO:0000256" key="12">
    <source>
        <dbReference type="ARBA" id="ARBA00053449"/>
    </source>
</evidence>
<dbReference type="eggNOG" id="COG0294">
    <property type="taxonomic scope" value="Bacteria"/>
</dbReference>
<dbReference type="PROSITE" id="PS50972">
    <property type="entry name" value="PTERIN_BINDING"/>
    <property type="match status" value="1"/>
</dbReference>
<evidence type="ECO:0000256" key="5">
    <source>
        <dbReference type="ARBA" id="ARBA00012458"/>
    </source>
</evidence>
<dbReference type="InterPro" id="IPR000489">
    <property type="entry name" value="Pterin-binding_dom"/>
</dbReference>
<dbReference type="InterPro" id="IPR011005">
    <property type="entry name" value="Dihydropteroate_synth-like_sf"/>
</dbReference>
<comment type="similarity">
    <text evidence="4">Belongs to the DHPS family.</text>
</comment>
<accession>B1I1N2</accession>
<dbReference type="HOGENOM" id="CLU_008023_1_0_9"/>
<dbReference type="PROSITE" id="PS00793">
    <property type="entry name" value="DHPS_2"/>
    <property type="match status" value="1"/>
</dbReference>
<evidence type="ECO:0000256" key="1">
    <source>
        <dbReference type="ARBA" id="ARBA00000012"/>
    </source>
</evidence>
<evidence type="ECO:0000256" key="11">
    <source>
        <dbReference type="ARBA" id="ARBA00030193"/>
    </source>
</evidence>
<organism evidence="14 15">
    <name type="scientific">Desulforudis audaxviator (strain MP104C)</name>
    <dbReference type="NCBI Taxonomy" id="477974"/>
    <lineage>
        <taxon>Bacteria</taxon>
        <taxon>Bacillati</taxon>
        <taxon>Bacillota</taxon>
        <taxon>Clostridia</taxon>
        <taxon>Thermoanaerobacterales</taxon>
        <taxon>Candidatus Desulforudaceae</taxon>
        <taxon>Candidatus Desulforudis</taxon>
    </lineage>
</organism>
<reference evidence="14 15" key="2">
    <citation type="journal article" date="2008" name="Science">
        <title>Environmental genomics reveals a single-species ecosystem deep within Earth.</title>
        <authorList>
            <person name="Chivian D."/>
            <person name="Brodie E.L."/>
            <person name="Alm E.J."/>
            <person name="Culley D.E."/>
            <person name="Dehal P.S."/>
            <person name="Desantis T.Z."/>
            <person name="Gihring T.M."/>
            <person name="Lapidus A."/>
            <person name="Lin L.H."/>
            <person name="Lowry S.R."/>
            <person name="Moser D.P."/>
            <person name="Richardson P.M."/>
            <person name="Southam G."/>
            <person name="Wanger G."/>
            <person name="Pratt L.M."/>
            <person name="Andersen G.L."/>
            <person name="Hazen T.C."/>
            <person name="Brockman F.J."/>
            <person name="Arkin A.P."/>
            <person name="Onstott T.C."/>
        </authorList>
    </citation>
    <scope>NUCLEOTIDE SEQUENCE [LARGE SCALE GENOMIC DNA]</scope>
    <source>
        <strain evidence="14 15">MP104C</strain>
    </source>
</reference>
<evidence type="ECO:0000256" key="10">
    <source>
        <dbReference type="ARBA" id="ARBA00022909"/>
    </source>
</evidence>
<evidence type="ECO:0000256" key="6">
    <source>
        <dbReference type="ARBA" id="ARBA00016919"/>
    </source>
</evidence>
<dbReference type="CDD" id="cd00739">
    <property type="entry name" value="DHPS"/>
    <property type="match status" value="1"/>
</dbReference>
<reference evidence="15" key="1">
    <citation type="submission" date="2007-10" db="EMBL/GenBank/DDBJ databases">
        <title>Complete sequence of chromosome of Desulforudis audaxviator MP104C.</title>
        <authorList>
            <person name="Copeland A."/>
            <person name="Lucas S."/>
            <person name="Lapidus A."/>
            <person name="Barry K."/>
            <person name="Glavina del Rio T."/>
            <person name="Dalin E."/>
            <person name="Tice H."/>
            <person name="Bruce D."/>
            <person name="Pitluck S."/>
            <person name="Lowry S.R."/>
            <person name="Larimer F."/>
            <person name="Land M.L."/>
            <person name="Hauser L."/>
            <person name="Kyrpides N."/>
            <person name="Ivanova N.N."/>
            <person name="Richardson P."/>
        </authorList>
    </citation>
    <scope>NUCLEOTIDE SEQUENCE [LARGE SCALE GENOMIC DNA]</scope>
    <source>
        <strain evidence="15">MP104C</strain>
    </source>
</reference>
<feature type="domain" description="Pterin-binding" evidence="13">
    <location>
        <begin position="139"/>
        <end position="384"/>
    </location>
</feature>
<evidence type="ECO:0000256" key="7">
    <source>
        <dbReference type="ARBA" id="ARBA00022679"/>
    </source>
</evidence>
<protein>
    <recommendedName>
        <fullName evidence="6">Dihydropteroate synthase</fullName>
        <ecNumber evidence="5">2.5.1.15</ecNumber>
    </recommendedName>
    <alternativeName>
        <fullName evidence="11">Dihydropteroate pyrophosphorylase</fullName>
    </alternativeName>
</protein>
<dbReference type="AlphaFoldDB" id="B1I1N2"/>
<dbReference type="Pfam" id="PF00809">
    <property type="entry name" value="Pterin_bind"/>
    <property type="match status" value="1"/>
</dbReference>
<dbReference type="GO" id="GO:0005829">
    <property type="term" value="C:cytosol"/>
    <property type="evidence" value="ECO:0007669"/>
    <property type="project" value="TreeGrafter"/>
</dbReference>
<evidence type="ECO:0000256" key="4">
    <source>
        <dbReference type="ARBA" id="ARBA00009503"/>
    </source>
</evidence>
<dbReference type="UniPathway" id="UPA00077">
    <property type="reaction ID" value="UER00156"/>
</dbReference>
<comment type="pathway">
    <text evidence="3">Cofactor biosynthesis; tetrahydrofolate biosynthesis; 7,8-dihydrofolate from 2-amino-4-hydroxy-6-hydroxymethyl-7,8-dihydropteridine diphosphate and 4-aminobenzoate: step 1/2.</text>
</comment>
<dbReference type="PROSITE" id="PS00792">
    <property type="entry name" value="DHPS_1"/>
    <property type="match status" value="1"/>
</dbReference>
<gene>
    <name evidence="14" type="ordered locus">Daud_0095</name>
</gene>
<evidence type="ECO:0000256" key="2">
    <source>
        <dbReference type="ARBA" id="ARBA00001946"/>
    </source>
</evidence>
<dbReference type="GO" id="GO:0046656">
    <property type="term" value="P:folic acid biosynthetic process"/>
    <property type="evidence" value="ECO:0007669"/>
    <property type="project" value="UniProtKB-KW"/>
</dbReference>
<dbReference type="NCBIfam" id="TIGR01496">
    <property type="entry name" value="DHPS"/>
    <property type="match status" value="1"/>
</dbReference>
<keyword evidence="10" id="KW-0289">Folate biosynthesis</keyword>
<proteinExistence type="inferred from homology"/>
<dbReference type="EC" id="2.5.1.15" evidence="5"/>